<comment type="caution">
    <text evidence="1">Lacks conserved residue(s) required for the propagation of feature annotation.</text>
</comment>
<sequence>MNKSKKLEILKALFYTCMILANVIAVKIGSFWGYVMTVGILTYPITYLMTDIISECWSKEEARNTVIFGFVLSIISVIVTQSAVLVPNAPFYDGSSFEAVFNFVPRVVLASLMAYFVSQNIDVSLFHKIKSYTGKKHLWIRNNISTMVSQLFDSFLFISIAFYGILPVDAIITMIGVQYGFKFIIAIMDTPFIYLGRHWIEK</sequence>
<evidence type="ECO:0000313" key="6">
    <source>
        <dbReference type="EMBL" id="MBB6402542.1"/>
    </source>
</evidence>
<dbReference type="EMBL" id="JACDUO010000001">
    <property type="protein sequence ID" value="MBA2863931.1"/>
    <property type="molecule type" value="Genomic_DNA"/>
</dbReference>
<dbReference type="Proteomes" id="UP000590564">
    <property type="component" value="Unassembled WGS sequence"/>
</dbReference>
<keyword evidence="1" id="KW-0813">Transport</keyword>
<evidence type="ECO:0000313" key="9">
    <source>
        <dbReference type="Proteomes" id="UP000536195"/>
    </source>
</evidence>
<dbReference type="Proteomes" id="UP000567099">
    <property type="component" value="Unassembled WGS sequence"/>
</dbReference>
<dbReference type="EMBL" id="JACDUM010000005">
    <property type="protein sequence ID" value="MBA2861087.1"/>
    <property type="molecule type" value="Genomic_DNA"/>
</dbReference>
<dbReference type="KEGG" id="mmad:MMJJ_01870"/>
<evidence type="ECO:0000313" key="3">
    <source>
        <dbReference type="EMBL" id="MBA2861087.1"/>
    </source>
</evidence>
<reference evidence="8" key="1">
    <citation type="journal article" date="2018" name="Genome Announc.">
        <title>Complete Genome Sequence of the Methanococcus maripaludis Type Strain JJ (DSM 2067), a Model for Selenoprotein Synthesis in Archaea.</title>
        <authorList>
            <person name="Poehlein A."/>
            <person name="Heym D."/>
            <person name="Quitzke V."/>
            <person name="Fersch J."/>
            <person name="Daniel R."/>
            <person name="Rother M."/>
        </authorList>
    </citation>
    <scope>NUCLEOTIDE SEQUENCE [LARGE SCALE GENOMIC DNA]</scope>
    <source>
        <strain evidence="8">DSM 2067</strain>
    </source>
</reference>
<dbReference type="NCBIfam" id="TIGR00697">
    <property type="entry name" value="queuosine precursor transporter"/>
    <property type="match status" value="1"/>
</dbReference>
<dbReference type="EMBL" id="CP026606">
    <property type="protein sequence ID" value="AVB75606.1"/>
    <property type="molecule type" value="Genomic_DNA"/>
</dbReference>
<protein>
    <recommendedName>
        <fullName evidence="1">Probable queuosine precursor transporter</fullName>
        <shortName evidence="1">Q precursor transporter</shortName>
    </recommendedName>
</protein>
<evidence type="ECO:0000256" key="1">
    <source>
        <dbReference type="HAMAP-Rule" id="MF_02088"/>
    </source>
</evidence>
<dbReference type="EMBL" id="JACHEC010000004">
    <property type="protein sequence ID" value="MBB6402542.1"/>
    <property type="molecule type" value="Genomic_DNA"/>
</dbReference>
<keyword evidence="1" id="KW-1003">Cell membrane</keyword>
<dbReference type="Proteomes" id="UP000568063">
    <property type="component" value="Unassembled WGS sequence"/>
</dbReference>
<name>A0A2L1C9P6_METMI</name>
<feature type="transmembrane region" description="Helical" evidence="1">
    <location>
        <begin position="34"/>
        <end position="54"/>
    </location>
</feature>
<evidence type="ECO:0000313" key="2">
    <source>
        <dbReference type="EMBL" id="AVB75606.1"/>
    </source>
</evidence>
<dbReference type="EMBL" id="JACDUP010000001">
    <property type="protein sequence ID" value="MBA2868769.1"/>
    <property type="molecule type" value="Genomic_DNA"/>
</dbReference>
<keyword evidence="1" id="KW-0812">Transmembrane</keyword>
<dbReference type="RefSeq" id="WP_104837276.1">
    <property type="nucleotide sequence ID" value="NZ_CP026606.1"/>
</dbReference>
<evidence type="ECO:0000313" key="8">
    <source>
        <dbReference type="Proteomes" id="UP000239462"/>
    </source>
</evidence>
<evidence type="ECO:0000313" key="12">
    <source>
        <dbReference type="Proteomes" id="UP000571751"/>
    </source>
</evidence>
<proteinExistence type="inferred from homology"/>
<evidence type="ECO:0000313" key="10">
    <source>
        <dbReference type="Proteomes" id="UP000567099"/>
    </source>
</evidence>
<dbReference type="Proteomes" id="UP000571751">
    <property type="component" value="Unassembled WGS sequence"/>
</dbReference>
<dbReference type="AlphaFoldDB" id="A0A2L1C9P6"/>
<evidence type="ECO:0000313" key="11">
    <source>
        <dbReference type="Proteomes" id="UP000568063"/>
    </source>
</evidence>
<evidence type="ECO:0000313" key="13">
    <source>
        <dbReference type="Proteomes" id="UP000590564"/>
    </source>
</evidence>
<evidence type="ECO:0000313" key="7">
    <source>
        <dbReference type="EMBL" id="MBB6496063.1"/>
    </source>
</evidence>
<dbReference type="Pfam" id="PF02592">
    <property type="entry name" value="Vut_1"/>
    <property type="match status" value="1"/>
</dbReference>
<keyword evidence="1" id="KW-0472">Membrane</keyword>
<dbReference type="Proteomes" id="UP000239462">
    <property type="component" value="Chromosome"/>
</dbReference>
<dbReference type="PANTHER" id="PTHR34300">
    <property type="entry name" value="QUEUOSINE PRECURSOR TRANSPORTER-RELATED"/>
    <property type="match status" value="1"/>
</dbReference>
<dbReference type="InterPro" id="IPR003744">
    <property type="entry name" value="YhhQ"/>
</dbReference>
<dbReference type="HAMAP" id="MF_02088">
    <property type="entry name" value="Q_prec_transport"/>
    <property type="match status" value="1"/>
</dbReference>
<accession>A0A2L1C9P6</accession>
<organism evidence="2 8">
    <name type="scientific">Methanococcus maripaludis</name>
    <name type="common">Methanococcus deltae</name>
    <dbReference type="NCBI Taxonomy" id="39152"/>
    <lineage>
        <taxon>Archaea</taxon>
        <taxon>Methanobacteriati</taxon>
        <taxon>Methanobacteriota</taxon>
        <taxon>Methanomada group</taxon>
        <taxon>Methanococci</taxon>
        <taxon>Methanococcales</taxon>
        <taxon>Methanococcaceae</taxon>
        <taxon>Methanococcus</taxon>
    </lineage>
</organism>
<comment type="similarity">
    <text evidence="1">Belongs to the vitamin uptake transporter (VUT/ECF) (TC 2.A.88) family. Q precursor transporter subfamily.</text>
</comment>
<gene>
    <name evidence="2" type="primary">yhhQ</name>
    <name evidence="3" type="ORF">HNP91_001920</name>
    <name evidence="6" type="ORF">HNP92_001865</name>
    <name evidence="4" type="ORF">HNP94_000931</name>
    <name evidence="5" type="ORF">HNP95_000928</name>
    <name evidence="7" type="ORF">HNP96_000084</name>
    <name evidence="2" type="ORF">MMJJ_01870</name>
</gene>
<comment type="function">
    <text evidence="1">Involved in the import of queuosine (Q) precursors, required for Q precursor salvage.</text>
</comment>
<dbReference type="GO" id="GO:0022857">
    <property type="term" value="F:transmembrane transporter activity"/>
    <property type="evidence" value="ECO:0007669"/>
    <property type="project" value="UniProtKB-UniRule"/>
</dbReference>
<dbReference type="EMBL" id="JACHED010000001">
    <property type="protein sequence ID" value="MBB6496063.1"/>
    <property type="molecule type" value="Genomic_DNA"/>
</dbReference>
<keyword evidence="1" id="KW-1133">Transmembrane helix</keyword>
<feature type="transmembrane region" description="Helical" evidence="1">
    <location>
        <begin position="12"/>
        <end position="28"/>
    </location>
</feature>
<dbReference type="Proteomes" id="UP000536195">
    <property type="component" value="Unassembled WGS sequence"/>
</dbReference>
<reference evidence="2" key="2">
    <citation type="submission" date="2018-02" db="EMBL/GenBank/DDBJ databases">
        <title>Complete genome sequence of the Methanococcus maripaludis type strain JJ (DSM 2067), a model for selenoprotein synthesis in Archaea.</title>
        <authorList>
            <person name="Poehlein A."/>
            <person name="Heym D."/>
            <person name="Quitzke V."/>
            <person name="Fersch J."/>
            <person name="Daniel R."/>
            <person name="Rother M."/>
        </authorList>
    </citation>
    <scope>NUCLEOTIDE SEQUENCE [LARGE SCALE GENOMIC DNA]</scope>
    <source>
        <strain evidence="2">DSM 2067</strain>
    </source>
</reference>
<dbReference type="GO" id="GO:0005886">
    <property type="term" value="C:plasma membrane"/>
    <property type="evidence" value="ECO:0007669"/>
    <property type="project" value="UniProtKB-SubCell"/>
</dbReference>
<evidence type="ECO:0000313" key="4">
    <source>
        <dbReference type="EMBL" id="MBA2863931.1"/>
    </source>
</evidence>
<reference evidence="9 13" key="3">
    <citation type="submission" date="2020-08" db="EMBL/GenBank/DDBJ databases">
        <title>Genomic Encyclopedia of Type Strains, Phase IV (KMG-V): Genome sequencing to study the core and pangenomes of soil and plant-associated prokaryotes.</title>
        <authorList>
            <person name="Whitman W."/>
        </authorList>
    </citation>
    <scope>NUCLEOTIDE SEQUENCE [LARGE SCALE GENOMIC DNA]</scope>
    <source>
        <strain evidence="6 9">C11</strain>
        <strain evidence="4 10">C13</strain>
        <strain evidence="5 12">C14</strain>
        <strain evidence="3 11">C9</strain>
        <strain evidence="7 13">D1</strain>
    </source>
</reference>
<feature type="transmembrane region" description="Helical" evidence="1">
    <location>
        <begin position="66"/>
        <end position="87"/>
    </location>
</feature>
<dbReference type="GeneID" id="36101281"/>
<dbReference type="PANTHER" id="PTHR34300:SF2">
    <property type="entry name" value="QUEUOSINE PRECURSOR TRANSPORTER-RELATED"/>
    <property type="match status" value="1"/>
</dbReference>
<evidence type="ECO:0000313" key="5">
    <source>
        <dbReference type="EMBL" id="MBA2868769.1"/>
    </source>
</evidence>
<comment type="subcellular location">
    <subcellularLocation>
        <location evidence="1">Cell membrane</location>
        <topology evidence="1">Multi-pass membrane protein</topology>
    </subcellularLocation>
</comment>